<dbReference type="InterPro" id="IPR000330">
    <property type="entry name" value="SNF2_N"/>
</dbReference>
<dbReference type="Gene3D" id="3.30.40.10">
    <property type="entry name" value="Zinc/RING finger domain, C3HC4 (zinc finger)"/>
    <property type="match status" value="1"/>
</dbReference>
<sequence>MCRREGHPVAGEAGDDDDDDDREVGDRVDEELMLLLAEREASCSTSSSSLPPISHGVPGGGGTVKVAVASCDCGPVVVRDAAVASCAIPVIDRDRGDGNDCDGAKAKYVHHPLWKRRFLATEDMGQAYAFYVNELLGIASASPPDPPKMCVGGILADEMGLGKTVMLLSLILKTKEGRTVDKRASVESVTPMSRRIATRVPTAALEEDVDDLSLGVESDSDCKMIDDDESWTEERGVAARVKPILKKVAKSNETTLVIAPLSLVAQWEEELASKTDLSHLVYYDSAKKAIEGSAFSCVDVVVTTYGSIQSEFVAWSRSGIAEPGHCHPLLRFCWKRVILDEAHGIKNPRTVTSKACCMLRAESRWCVTGTPIQNSLTDVYGLLKFLRHEPWCEPAFWRNSIADAASSGVSAFVRNSSSINHEIGSTNESSSRESMAGASAAFGRVRRVLAPIMLRRTKNTLAEDGTPILSLPPIDFSIVYVTLSPPERQFYNALLERSQSIFEGFINAGTATKSWFAIFSLLQRLRQACDHVSLTVGKMAETSELTHLICEDERVKVEQPSNGDTDGVVDDNFLQNLLRKFKKNSNGVCAPANDKSTFMNQVAESLSQCVKTSDEFLNSECPICLDQPRVEDAVHTPCAHMFCKECLLSEFQEQVSRSNKQSRDSNKCKNGGVSEMPTTVDGGSCPVCHEWFKTECIIQIERSTDGVVSKYLNQKLFTGGDGLPESEKENMLNRDVVAAREALESAINGASSSKLKAILEELDEVWRNDSGSKVLIYSQYLGFLDLIGRALENIGVECFRIDGKMTLKERVAMIGKFNKKKLAQRDFSSMTNGVCERGSVFLVSMKAGGVGLNLVAASSVFIVDPWWNQAIEDQCINRIHRIGQQAKIVRVRKFVVTDSVEEKIVNMQGKKKGMANEILSDADGEGQLDGTKPTLEDFKQLFGSQNFH</sequence>
<name>A0ABD3PZU9_9STRA</name>
<evidence type="ECO:0000256" key="3">
    <source>
        <dbReference type="ARBA" id="ARBA00022771"/>
    </source>
</evidence>
<keyword evidence="2" id="KW-0547">Nucleotide-binding</keyword>
<feature type="domain" description="Helicase C-terminal" evidence="12">
    <location>
        <begin position="754"/>
        <end position="939"/>
    </location>
</feature>
<feature type="compositionally biased region" description="Acidic residues" evidence="9">
    <location>
        <begin position="13"/>
        <end position="26"/>
    </location>
</feature>
<gene>
    <name evidence="13" type="ORF">ACHAW5_002853</name>
</gene>
<dbReference type="CDD" id="cd18793">
    <property type="entry name" value="SF2_C_SNF"/>
    <property type="match status" value="1"/>
</dbReference>
<dbReference type="SMART" id="SM00487">
    <property type="entry name" value="DEXDc"/>
    <property type="match status" value="1"/>
</dbReference>
<dbReference type="GO" id="GO:0004386">
    <property type="term" value="F:helicase activity"/>
    <property type="evidence" value="ECO:0007669"/>
    <property type="project" value="UniProtKB-KW"/>
</dbReference>
<organism evidence="13 14">
    <name type="scientific">Stephanodiscus triporus</name>
    <dbReference type="NCBI Taxonomy" id="2934178"/>
    <lineage>
        <taxon>Eukaryota</taxon>
        <taxon>Sar</taxon>
        <taxon>Stramenopiles</taxon>
        <taxon>Ochrophyta</taxon>
        <taxon>Bacillariophyta</taxon>
        <taxon>Coscinodiscophyceae</taxon>
        <taxon>Thalassiosirophycidae</taxon>
        <taxon>Stephanodiscales</taxon>
        <taxon>Stephanodiscaceae</taxon>
        <taxon>Stephanodiscus</taxon>
    </lineage>
</organism>
<evidence type="ECO:0000256" key="1">
    <source>
        <dbReference type="ARBA" id="ARBA00022723"/>
    </source>
</evidence>
<evidence type="ECO:0000256" key="5">
    <source>
        <dbReference type="ARBA" id="ARBA00022806"/>
    </source>
</evidence>
<dbReference type="Pfam" id="PF13445">
    <property type="entry name" value="zf-RING_UBOX"/>
    <property type="match status" value="1"/>
</dbReference>
<dbReference type="InterPro" id="IPR038718">
    <property type="entry name" value="SNF2-like_sf"/>
</dbReference>
<comment type="caution">
    <text evidence="13">The sequence shown here is derived from an EMBL/GenBank/DDBJ whole genome shotgun (WGS) entry which is preliminary data.</text>
</comment>
<evidence type="ECO:0000256" key="6">
    <source>
        <dbReference type="ARBA" id="ARBA00022833"/>
    </source>
</evidence>
<dbReference type="SMART" id="SM00184">
    <property type="entry name" value="RING"/>
    <property type="match status" value="1"/>
</dbReference>
<accession>A0ABD3PZU9</accession>
<dbReference type="EMBL" id="JALLAZ020000508">
    <property type="protein sequence ID" value="KAL3793573.1"/>
    <property type="molecule type" value="Genomic_DNA"/>
</dbReference>
<feature type="region of interest" description="Disordered" evidence="9">
    <location>
        <begin position="1"/>
        <end position="26"/>
    </location>
</feature>
<dbReference type="GO" id="GO:0008270">
    <property type="term" value="F:zinc ion binding"/>
    <property type="evidence" value="ECO:0007669"/>
    <property type="project" value="UniProtKB-KW"/>
</dbReference>
<dbReference type="Pfam" id="PF00176">
    <property type="entry name" value="SNF2-rel_dom"/>
    <property type="match status" value="1"/>
</dbReference>
<dbReference type="SUPFAM" id="SSF57850">
    <property type="entry name" value="RING/U-box"/>
    <property type="match status" value="1"/>
</dbReference>
<feature type="domain" description="Helicase ATP-binding" evidence="11">
    <location>
        <begin position="241"/>
        <end position="389"/>
    </location>
</feature>
<dbReference type="InterPro" id="IPR014001">
    <property type="entry name" value="Helicase_ATP-bd"/>
</dbReference>
<dbReference type="InterPro" id="IPR001841">
    <property type="entry name" value="Znf_RING"/>
</dbReference>
<dbReference type="SMART" id="SM00490">
    <property type="entry name" value="HELICc"/>
    <property type="match status" value="1"/>
</dbReference>
<feature type="domain" description="RING-type" evidence="10">
    <location>
        <begin position="621"/>
        <end position="689"/>
    </location>
</feature>
<dbReference type="InterPro" id="IPR017907">
    <property type="entry name" value="Znf_RING_CS"/>
</dbReference>
<evidence type="ECO:0000256" key="2">
    <source>
        <dbReference type="ARBA" id="ARBA00022741"/>
    </source>
</evidence>
<dbReference type="PANTHER" id="PTHR45626:SF22">
    <property type="entry name" value="DNA REPAIR PROTEIN RAD5"/>
    <property type="match status" value="1"/>
</dbReference>
<keyword evidence="3 8" id="KW-0863">Zinc-finger</keyword>
<dbReference type="AlphaFoldDB" id="A0ABD3PZU9"/>
<keyword evidence="5" id="KW-0347">Helicase</keyword>
<dbReference type="InterPro" id="IPR049730">
    <property type="entry name" value="SNF2/RAD54-like_C"/>
</dbReference>
<proteinExistence type="predicted"/>
<dbReference type="Gene3D" id="3.40.50.10810">
    <property type="entry name" value="Tandem AAA-ATPase domain"/>
    <property type="match status" value="2"/>
</dbReference>
<reference evidence="13 14" key="1">
    <citation type="submission" date="2024-10" db="EMBL/GenBank/DDBJ databases">
        <title>Updated reference genomes for cyclostephanoid diatoms.</title>
        <authorList>
            <person name="Roberts W.R."/>
            <person name="Alverson A.J."/>
        </authorList>
    </citation>
    <scope>NUCLEOTIDE SEQUENCE [LARGE SCALE GENOMIC DNA]</scope>
    <source>
        <strain evidence="13 14">AJA276-08</strain>
    </source>
</reference>
<dbReference type="Gene3D" id="3.40.50.300">
    <property type="entry name" value="P-loop containing nucleotide triphosphate hydrolases"/>
    <property type="match status" value="2"/>
</dbReference>
<dbReference type="InterPro" id="IPR013083">
    <property type="entry name" value="Znf_RING/FYVE/PHD"/>
</dbReference>
<dbReference type="Proteomes" id="UP001530315">
    <property type="component" value="Unassembled WGS sequence"/>
</dbReference>
<evidence type="ECO:0000313" key="14">
    <source>
        <dbReference type="Proteomes" id="UP001530315"/>
    </source>
</evidence>
<dbReference type="Pfam" id="PF00271">
    <property type="entry name" value="Helicase_C"/>
    <property type="match status" value="1"/>
</dbReference>
<dbReference type="InterPro" id="IPR027370">
    <property type="entry name" value="Znf-RING_euk"/>
</dbReference>
<dbReference type="PROSITE" id="PS51192">
    <property type="entry name" value="HELICASE_ATP_BIND_1"/>
    <property type="match status" value="1"/>
</dbReference>
<evidence type="ECO:0000313" key="13">
    <source>
        <dbReference type="EMBL" id="KAL3793573.1"/>
    </source>
</evidence>
<keyword evidence="7" id="KW-0067">ATP-binding</keyword>
<dbReference type="PROSITE" id="PS00518">
    <property type="entry name" value="ZF_RING_1"/>
    <property type="match status" value="1"/>
</dbReference>
<dbReference type="CDD" id="cd18008">
    <property type="entry name" value="DEXDc_SHPRH-like"/>
    <property type="match status" value="1"/>
</dbReference>
<keyword evidence="6" id="KW-0862">Zinc</keyword>
<dbReference type="PANTHER" id="PTHR45626">
    <property type="entry name" value="TRANSCRIPTION TERMINATION FACTOR 2-RELATED"/>
    <property type="match status" value="1"/>
</dbReference>
<protein>
    <submittedName>
        <fullName evidence="13">Uncharacterized protein</fullName>
    </submittedName>
</protein>
<evidence type="ECO:0000259" key="12">
    <source>
        <dbReference type="PROSITE" id="PS51194"/>
    </source>
</evidence>
<dbReference type="SUPFAM" id="SSF52540">
    <property type="entry name" value="P-loop containing nucleoside triphosphate hydrolases"/>
    <property type="match status" value="2"/>
</dbReference>
<dbReference type="GO" id="GO:0005524">
    <property type="term" value="F:ATP binding"/>
    <property type="evidence" value="ECO:0007669"/>
    <property type="project" value="UniProtKB-KW"/>
</dbReference>
<evidence type="ECO:0000256" key="8">
    <source>
        <dbReference type="PROSITE-ProRule" id="PRU00175"/>
    </source>
</evidence>
<keyword evidence="14" id="KW-1185">Reference proteome</keyword>
<evidence type="ECO:0000259" key="11">
    <source>
        <dbReference type="PROSITE" id="PS51192"/>
    </source>
</evidence>
<dbReference type="PROSITE" id="PS51194">
    <property type="entry name" value="HELICASE_CTER"/>
    <property type="match status" value="1"/>
</dbReference>
<evidence type="ECO:0000256" key="4">
    <source>
        <dbReference type="ARBA" id="ARBA00022801"/>
    </source>
</evidence>
<evidence type="ECO:0000256" key="9">
    <source>
        <dbReference type="SAM" id="MobiDB-lite"/>
    </source>
</evidence>
<dbReference type="InterPro" id="IPR001650">
    <property type="entry name" value="Helicase_C-like"/>
</dbReference>
<dbReference type="PROSITE" id="PS50089">
    <property type="entry name" value="ZF_RING_2"/>
    <property type="match status" value="1"/>
</dbReference>
<keyword evidence="1" id="KW-0479">Metal-binding</keyword>
<dbReference type="GO" id="GO:0016787">
    <property type="term" value="F:hydrolase activity"/>
    <property type="evidence" value="ECO:0007669"/>
    <property type="project" value="UniProtKB-KW"/>
</dbReference>
<dbReference type="InterPro" id="IPR050628">
    <property type="entry name" value="SNF2_RAD54_helicase_TF"/>
</dbReference>
<keyword evidence="4" id="KW-0378">Hydrolase</keyword>
<evidence type="ECO:0000256" key="7">
    <source>
        <dbReference type="ARBA" id="ARBA00022840"/>
    </source>
</evidence>
<dbReference type="InterPro" id="IPR027417">
    <property type="entry name" value="P-loop_NTPase"/>
</dbReference>
<evidence type="ECO:0000259" key="10">
    <source>
        <dbReference type="PROSITE" id="PS50089"/>
    </source>
</evidence>